<dbReference type="Proteomes" id="UP000005459">
    <property type="component" value="Unassembled WGS sequence"/>
</dbReference>
<evidence type="ECO:0000256" key="4">
    <source>
        <dbReference type="ARBA" id="ARBA00022475"/>
    </source>
</evidence>
<dbReference type="STRING" id="768671.ThimaDRAFT_1344"/>
<feature type="transmembrane region" description="Helical" evidence="8">
    <location>
        <begin position="167"/>
        <end position="185"/>
    </location>
</feature>
<sequence>MVAVGFFYARRHRPDMRAATALNMDIFVPALVFSALAAKDADLGAYGLLAVAGVALVLGSGLIAWPIARSSGIAVRTFVPPMMFVNSGNMGIPLLVLAFGEQAMPAAVVLFLIENVLHFSLGTRMLDRHADILGVLRTPVMLACIAGLAVNLSGISLHELIARPVDMLGQVSIPLMLFTLGVRLVDVNLADWRVGLLGAIVRPLVGVLLAWAITLALVLPPEQASILIVFAALPPAVLNAIFAERYAQEPERVASIVLLGNAAALVTLPAVLLLVL</sequence>
<accession>F9U8U2</accession>
<keyword evidence="10" id="KW-1185">Reference proteome</keyword>
<dbReference type="InterPro" id="IPR038770">
    <property type="entry name" value="Na+/solute_symporter_sf"/>
</dbReference>
<feature type="transmembrane region" description="Helical" evidence="8">
    <location>
        <begin position="44"/>
        <end position="65"/>
    </location>
</feature>
<feature type="transmembrane region" description="Helical" evidence="8">
    <location>
        <begin position="134"/>
        <end position="155"/>
    </location>
</feature>
<keyword evidence="7 8" id="KW-0472">Membrane</keyword>
<dbReference type="AlphaFoldDB" id="F9U8U2"/>
<dbReference type="Gene3D" id="1.20.1530.20">
    <property type="match status" value="1"/>
</dbReference>
<reference evidence="9 10" key="1">
    <citation type="submission" date="2011-06" db="EMBL/GenBank/DDBJ databases">
        <title>The draft genome of Thiocapsa marina 5811.</title>
        <authorList>
            <consortium name="US DOE Joint Genome Institute (JGI-PGF)"/>
            <person name="Lucas S."/>
            <person name="Han J."/>
            <person name="Cheng J.-F."/>
            <person name="Goodwin L."/>
            <person name="Pitluck S."/>
            <person name="Peters L."/>
            <person name="Land M.L."/>
            <person name="Hauser L."/>
            <person name="Vogl K."/>
            <person name="Liu Z."/>
            <person name="Imhoff J."/>
            <person name="Thiel V."/>
            <person name="Frigaard N.-U."/>
            <person name="Bryant D."/>
            <person name="Woyke T.J."/>
        </authorList>
    </citation>
    <scope>NUCLEOTIDE SEQUENCE [LARGE SCALE GENOMIC DNA]</scope>
    <source>
        <strain evidence="9 10">5811</strain>
    </source>
</reference>
<proteinExistence type="inferred from homology"/>
<dbReference type="PANTHER" id="PTHR36838">
    <property type="entry name" value="AUXIN EFFLUX CARRIER FAMILY PROTEIN"/>
    <property type="match status" value="1"/>
</dbReference>
<evidence type="ECO:0000256" key="5">
    <source>
        <dbReference type="ARBA" id="ARBA00022692"/>
    </source>
</evidence>
<keyword evidence="5 8" id="KW-0812">Transmembrane</keyword>
<evidence type="ECO:0000256" key="6">
    <source>
        <dbReference type="ARBA" id="ARBA00022989"/>
    </source>
</evidence>
<keyword evidence="3" id="KW-0813">Transport</keyword>
<gene>
    <name evidence="9" type="ORF">ThimaDRAFT_1344</name>
</gene>
<protein>
    <submittedName>
        <fullName evidence="9">Auxin Efflux Carrier</fullName>
    </submittedName>
</protein>
<evidence type="ECO:0000313" key="9">
    <source>
        <dbReference type="EMBL" id="EGV19200.1"/>
    </source>
</evidence>
<evidence type="ECO:0000313" key="10">
    <source>
        <dbReference type="Proteomes" id="UP000005459"/>
    </source>
</evidence>
<evidence type="ECO:0000256" key="2">
    <source>
        <dbReference type="ARBA" id="ARBA00010145"/>
    </source>
</evidence>
<evidence type="ECO:0000256" key="7">
    <source>
        <dbReference type="ARBA" id="ARBA00023136"/>
    </source>
</evidence>
<evidence type="ECO:0000256" key="1">
    <source>
        <dbReference type="ARBA" id="ARBA00004651"/>
    </source>
</evidence>
<dbReference type="Pfam" id="PF03547">
    <property type="entry name" value="Mem_trans"/>
    <property type="match status" value="1"/>
</dbReference>
<feature type="transmembrane region" description="Helical" evidence="8">
    <location>
        <begin position="254"/>
        <end position="275"/>
    </location>
</feature>
<dbReference type="EMBL" id="AFWV01000004">
    <property type="protein sequence ID" value="EGV19200.1"/>
    <property type="molecule type" value="Genomic_DNA"/>
</dbReference>
<organism evidence="9 10">
    <name type="scientific">Thiocapsa marina 5811</name>
    <dbReference type="NCBI Taxonomy" id="768671"/>
    <lineage>
        <taxon>Bacteria</taxon>
        <taxon>Pseudomonadati</taxon>
        <taxon>Pseudomonadota</taxon>
        <taxon>Gammaproteobacteria</taxon>
        <taxon>Chromatiales</taxon>
        <taxon>Chromatiaceae</taxon>
        <taxon>Thiocapsa</taxon>
    </lineage>
</organism>
<dbReference type="PANTHER" id="PTHR36838:SF1">
    <property type="entry name" value="SLR1864 PROTEIN"/>
    <property type="match status" value="1"/>
</dbReference>
<keyword evidence="4" id="KW-1003">Cell membrane</keyword>
<feature type="transmembrane region" description="Helical" evidence="8">
    <location>
        <begin position="21"/>
        <end position="38"/>
    </location>
</feature>
<dbReference type="GO" id="GO:0055085">
    <property type="term" value="P:transmembrane transport"/>
    <property type="evidence" value="ECO:0007669"/>
    <property type="project" value="InterPro"/>
</dbReference>
<dbReference type="GO" id="GO:0005886">
    <property type="term" value="C:plasma membrane"/>
    <property type="evidence" value="ECO:0007669"/>
    <property type="project" value="UniProtKB-SubCell"/>
</dbReference>
<name>F9U8U2_9GAMM</name>
<keyword evidence="6 8" id="KW-1133">Transmembrane helix</keyword>
<evidence type="ECO:0000256" key="8">
    <source>
        <dbReference type="SAM" id="Phobius"/>
    </source>
</evidence>
<dbReference type="eggNOG" id="COG0679">
    <property type="taxonomic scope" value="Bacteria"/>
</dbReference>
<dbReference type="InterPro" id="IPR004776">
    <property type="entry name" value="Mem_transp_PIN-like"/>
</dbReference>
<feature type="transmembrane region" description="Helical" evidence="8">
    <location>
        <begin position="197"/>
        <end position="218"/>
    </location>
</feature>
<feature type="transmembrane region" description="Helical" evidence="8">
    <location>
        <begin position="224"/>
        <end position="242"/>
    </location>
</feature>
<evidence type="ECO:0000256" key="3">
    <source>
        <dbReference type="ARBA" id="ARBA00022448"/>
    </source>
</evidence>
<comment type="similarity">
    <text evidence="2">Belongs to the auxin efflux carrier (TC 2.A.69) family.</text>
</comment>
<comment type="subcellular location">
    <subcellularLocation>
        <location evidence="1">Cell membrane</location>
        <topology evidence="1">Multi-pass membrane protein</topology>
    </subcellularLocation>
</comment>